<dbReference type="InterPro" id="IPR020549">
    <property type="entry name" value="YbeY_CS"/>
</dbReference>
<dbReference type="RefSeq" id="WP_158356697.1">
    <property type="nucleotide sequence ID" value="NZ_CP034873.1"/>
</dbReference>
<evidence type="ECO:0000256" key="1">
    <source>
        <dbReference type="ARBA" id="ARBA00010875"/>
    </source>
</evidence>
<keyword evidence="4 8" id="KW-0479">Metal-binding</keyword>
<dbReference type="NCBIfam" id="TIGR00043">
    <property type="entry name" value="rRNA maturation RNase YbeY"/>
    <property type="match status" value="1"/>
</dbReference>
<reference evidence="9 10" key="2">
    <citation type="submission" date="2019-05" db="EMBL/GenBank/DDBJ databases">
        <title>Genome evolution of the obligate endosymbiont Buchnera aphidicola.</title>
        <authorList>
            <person name="Moran N.A."/>
        </authorList>
    </citation>
    <scope>NUCLEOTIDE SEQUENCE [LARGE SCALE GENOMIC DNA]</scope>
    <source>
        <strain evidence="9 10">Hta</strain>
    </source>
</reference>
<comment type="subcellular location">
    <subcellularLocation>
        <location evidence="8">Cytoplasm</location>
    </subcellularLocation>
</comment>
<protein>
    <recommendedName>
        <fullName evidence="8">Endoribonuclease YbeY</fullName>
        <ecNumber evidence="8">3.1.-.-</ecNumber>
    </recommendedName>
</protein>
<comment type="cofactor">
    <cofactor evidence="8">
        <name>Zn(2+)</name>
        <dbReference type="ChEBI" id="CHEBI:29105"/>
    </cofactor>
    <text evidence="8">Binds 1 zinc ion.</text>
</comment>
<dbReference type="EC" id="3.1.-.-" evidence="8"/>
<reference evidence="9 10" key="1">
    <citation type="submission" date="2018-12" db="EMBL/GenBank/DDBJ databases">
        <authorList>
            <person name="Chong R.A."/>
        </authorList>
    </citation>
    <scope>NUCLEOTIDE SEQUENCE [LARGE SCALE GENOMIC DNA]</scope>
    <source>
        <strain evidence="9 10">Hta</strain>
    </source>
</reference>
<evidence type="ECO:0000256" key="7">
    <source>
        <dbReference type="ARBA" id="ARBA00022833"/>
    </source>
</evidence>
<evidence type="ECO:0000256" key="4">
    <source>
        <dbReference type="ARBA" id="ARBA00022723"/>
    </source>
</evidence>
<keyword evidence="6 8" id="KW-0378">Hydrolase</keyword>
<organism evidence="9 10">
    <name type="scientific">Buchnera aphidicola</name>
    <name type="common">Hyadaphis tataricae</name>
    <dbReference type="NCBI Taxonomy" id="1241859"/>
    <lineage>
        <taxon>Bacteria</taxon>
        <taxon>Pseudomonadati</taxon>
        <taxon>Pseudomonadota</taxon>
        <taxon>Gammaproteobacteria</taxon>
        <taxon>Enterobacterales</taxon>
        <taxon>Erwiniaceae</taxon>
        <taxon>Buchnera</taxon>
    </lineage>
</organism>
<evidence type="ECO:0000256" key="5">
    <source>
        <dbReference type="ARBA" id="ARBA00022759"/>
    </source>
</evidence>
<dbReference type="HAMAP" id="MF_00009">
    <property type="entry name" value="Endoribonucl_YbeY"/>
    <property type="match status" value="1"/>
</dbReference>
<dbReference type="PANTHER" id="PTHR46986">
    <property type="entry name" value="ENDORIBONUCLEASE YBEY, CHLOROPLASTIC"/>
    <property type="match status" value="1"/>
</dbReference>
<dbReference type="PANTHER" id="PTHR46986:SF1">
    <property type="entry name" value="ENDORIBONUCLEASE YBEY, CHLOROPLASTIC"/>
    <property type="match status" value="1"/>
</dbReference>
<dbReference type="GO" id="GO:0006364">
    <property type="term" value="P:rRNA processing"/>
    <property type="evidence" value="ECO:0007669"/>
    <property type="project" value="UniProtKB-UniRule"/>
</dbReference>
<evidence type="ECO:0000313" key="9">
    <source>
        <dbReference type="EMBL" id="QCI21727.1"/>
    </source>
</evidence>
<evidence type="ECO:0000256" key="3">
    <source>
        <dbReference type="ARBA" id="ARBA00022722"/>
    </source>
</evidence>
<dbReference type="Gene3D" id="3.40.390.30">
    <property type="entry name" value="Metalloproteases ('zincins'), catalytic domain"/>
    <property type="match status" value="1"/>
</dbReference>
<comment type="function">
    <text evidence="8">Single strand-specific metallo-endoribonuclease involved in late-stage 70S ribosome quality control and in maturation of the 3' terminus of the 16S rRNA.</text>
</comment>
<keyword evidence="8" id="KW-0698">rRNA processing</keyword>
<keyword evidence="8" id="KW-0963">Cytoplasm</keyword>
<feature type="binding site" evidence="8">
    <location>
        <position position="123"/>
    </location>
    <ligand>
        <name>Zn(2+)</name>
        <dbReference type="ChEBI" id="CHEBI:29105"/>
        <note>catalytic</note>
    </ligand>
</feature>
<comment type="similarity">
    <text evidence="1 8">Belongs to the endoribonuclease YbeY family.</text>
</comment>
<dbReference type="AlphaFoldDB" id="A0A4D6XZJ1"/>
<sequence>MKKNIINLQICCKNNKSIPKKSYFLKWINQTLSKKNINIITIRVVEKKEIQYLNSKYRGKNKSTNILSFPYNKFIKSNQTLLGDLVLCKAIIEEESLQYKRTLESYWAQMIIHGTLHLLGYDHHNKQSAYVMETLENKIMLSLNYAQPYQY</sequence>
<keyword evidence="2 8" id="KW-0690">Ribosome biogenesis</keyword>
<evidence type="ECO:0000256" key="8">
    <source>
        <dbReference type="HAMAP-Rule" id="MF_00009"/>
    </source>
</evidence>
<dbReference type="OrthoDB" id="9807740at2"/>
<dbReference type="PROSITE" id="PS01306">
    <property type="entry name" value="UPF0054"/>
    <property type="match status" value="1"/>
</dbReference>
<dbReference type="InterPro" id="IPR023091">
    <property type="entry name" value="MetalPrtase_cat_dom_sf_prd"/>
</dbReference>
<dbReference type="GO" id="GO:0004222">
    <property type="term" value="F:metalloendopeptidase activity"/>
    <property type="evidence" value="ECO:0007669"/>
    <property type="project" value="InterPro"/>
</dbReference>
<feature type="binding site" evidence="8">
    <location>
        <position position="113"/>
    </location>
    <ligand>
        <name>Zn(2+)</name>
        <dbReference type="ChEBI" id="CHEBI:29105"/>
        <note>catalytic</note>
    </ligand>
</feature>
<dbReference type="InterPro" id="IPR002036">
    <property type="entry name" value="YbeY"/>
</dbReference>
<gene>
    <name evidence="8 9" type="primary">ybeY</name>
    <name evidence="9" type="ORF">D9V69_02205</name>
</gene>
<dbReference type="SUPFAM" id="SSF55486">
    <property type="entry name" value="Metalloproteases ('zincins'), catalytic domain"/>
    <property type="match status" value="1"/>
</dbReference>
<feature type="binding site" evidence="8">
    <location>
        <position position="117"/>
    </location>
    <ligand>
        <name>Zn(2+)</name>
        <dbReference type="ChEBI" id="CHEBI:29105"/>
        <note>catalytic</note>
    </ligand>
</feature>
<dbReference type="Proteomes" id="UP000298773">
    <property type="component" value="Chromosome"/>
</dbReference>
<name>A0A4D6XZJ1_9GAMM</name>
<evidence type="ECO:0000256" key="6">
    <source>
        <dbReference type="ARBA" id="ARBA00022801"/>
    </source>
</evidence>
<dbReference type="EMBL" id="CP034873">
    <property type="protein sequence ID" value="QCI21727.1"/>
    <property type="molecule type" value="Genomic_DNA"/>
</dbReference>
<evidence type="ECO:0000313" key="10">
    <source>
        <dbReference type="Proteomes" id="UP000298773"/>
    </source>
</evidence>
<keyword evidence="7 8" id="KW-0862">Zinc</keyword>
<dbReference type="GO" id="GO:0005737">
    <property type="term" value="C:cytoplasm"/>
    <property type="evidence" value="ECO:0007669"/>
    <property type="project" value="UniProtKB-SubCell"/>
</dbReference>
<dbReference type="GO" id="GO:0004521">
    <property type="term" value="F:RNA endonuclease activity"/>
    <property type="evidence" value="ECO:0007669"/>
    <property type="project" value="UniProtKB-UniRule"/>
</dbReference>
<accession>A0A4D6XZJ1</accession>
<dbReference type="Pfam" id="PF02130">
    <property type="entry name" value="YbeY"/>
    <property type="match status" value="1"/>
</dbReference>
<keyword evidence="5 8" id="KW-0255">Endonuclease</keyword>
<dbReference type="GO" id="GO:0008270">
    <property type="term" value="F:zinc ion binding"/>
    <property type="evidence" value="ECO:0007669"/>
    <property type="project" value="UniProtKB-UniRule"/>
</dbReference>
<keyword evidence="3 8" id="KW-0540">Nuclease</keyword>
<proteinExistence type="inferred from homology"/>
<evidence type="ECO:0000256" key="2">
    <source>
        <dbReference type="ARBA" id="ARBA00022517"/>
    </source>
</evidence>